<evidence type="ECO:0000256" key="1">
    <source>
        <dbReference type="SAM" id="Phobius"/>
    </source>
</evidence>
<protein>
    <recommendedName>
        <fullName evidence="4">DUF1576 domain-containing protein</fullName>
    </recommendedName>
</protein>
<feature type="transmembrane region" description="Helical" evidence="1">
    <location>
        <begin position="310"/>
        <end position="327"/>
    </location>
</feature>
<feature type="transmembrane region" description="Helical" evidence="1">
    <location>
        <begin position="255"/>
        <end position="274"/>
    </location>
</feature>
<dbReference type="KEGG" id="gfe:Gferi_16255"/>
<feature type="transmembrane region" description="Helical" evidence="1">
    <location>
        <begin position="144"/>
        <end position="163"/>
    </location>
</feature>
<organism evidence="2 3">
    <name type="scientific">Geosporobacter ferrireducens</name>
    <dbReference type="NCBI Taxonomy" id="1424294"/>
    <lineage>
        <taxon>Bacteria</taxon>
        <taxon>Bacillati</taxon>
        <taxon>Bacillota</taxon>
        <taxon>Clostridia</taxon>
        <taxon>Peptostreptococcales</taxon>
        <taxon>Thermotaleaceae</taxon>
        <taxon>Geosporobacter</taxon>
    </lineage>
</organism>
<reference evidence="2 3" key="1">
    <citation type="submission" date="2016-09" db="EMBL/GenBank/DDBJ databases">
        <title>Genomic analysis reveals versatility of anaerobic energy metabolism of Geosporobacter ferrireducens IRF9 of phylum Firmicutes.</title>
        <authorList>
            <person name="Kim S.-J."/>
        </authorList>
    </citation>
    <scope>NUCLEOTIDE SEQUENCE [LARGE SCALE GENOMIC DNA]</scope>
    <source>
        <strain evidence="2 3">IRF9</strain>
    </source>
</reference>
<dbReference type="Pfam" id="PF07613">
    <property type="entry name" value="DUF1576"/>
    <property type="match status" value="2"/>
</dbReference>
<feature type="transmembrane region" description="Helical" evidence="1">
    <location>
        <begin position="280"/>
        <end position="303"/>
    </location>
</feature>
<keyword evidence="1" id="KW-0472">Membrane</keyword>
<feature type="transmembrane region" description="Helical" evidence="1">
    <location>
        <begin position="117"/>
        <end position="138"/>
    </location>
</feature>
<gene>
    <name evidence="2" type="ORF">Gferi_16255</name>
</gene>
<evidence type="ECO:0000313" key="3">
    <source>
        <dbReference type="Proteomes" id="UP000095743"/>
    </source>
</evidence>
<evidence type="ECO:0000313" key="2">
    <source>
        <dbReference type="EMBL" id="AOT73167.1"/>
    </source>
</evidence>
<accession>A0A1D8GQG8</accession>
<dbReference type="OrthoDB" id="9776502at2"/>
<feature type="transmembrane region" description="Helical" evidence="1">
    <location>
        <begin position="333"/>
        <end position="352"/>
    </location>
</feature>
<keyword evidence="1" id="KW-1133">Transmembrane helix</keyword>
<evidence type="ECO:0008006" key="4">
    <source>
        <dbReference type="Google" id="ProtNLM"/>
    </source>
</evidence>
<feature type="transmembrane region" description="Helical" evidence="1">
    <location>
        <begin position="214"/>
        <end position="234"/>
    </location>
</feature>
<keyword evidence="1" id="KW-0812">Transmembrane</keyword>
<dbReference type="AlphaFoldDB" id="A0A1D8GQG8"/>
<dbReference type="Proteomes" id="UP000095743">
    <property type="component" value="Chromosome"/>
</dbReference>
<sequence>MVLVAWGLTLLGFGLVMDTPQNIISGLYRIIVEPDFLITDYISIGGLGAAFVNSGLLMLLSTGMLRLLDIKITGAAVSSMWLMSGFGLFGKNILNVWFIIIGVWMFARFQKEKFSKYVYIALFGTSLAPTVTQIMFGLSLSKTLSIPFGILTGIAVGFILPPLSSHMMRIHQGFNLYNIGFTAGIIGTILVSIFKSYGLYMDTRIIWSTEYQGPLTILLMTLFLSMLVIGYIYNGMSFRGLQKLYKYSGRAVTDFLVLESFPVTLINMGINGIFSTLYILFVGGVLNGPIIGGIFTVVGFSAFGKHLSNIFPIFLGVSLGGLTKMWNVNEPGMLLAALFGTTLAPIAGQFGWRYGIIAGFLHSLVVQNVGYLHAGLNLYNNGFSGGIVAATMIPIIEAFKKEE</sequence>
<name>A0A1D8GQG8_9FIRM</name>
<keyword evidence="3" id="KW-1185">Reference proteome</keyword>
<proteinExistence type="predicted"/>
<dbReference type="InterPro" id="IPR011470">
    <property type="entry name" value="DUF1576"/>
</dbReference>
<feature type="transmembrane region" description="Helical" evidence="1">
    <location>
        <begin position="175"/>
        <end position="194"/>
    </location>
</feature>
<dbReference type="STRING" id="1424294.Gferi_16255"/>
<dbReference type="EMBL" id="CP017269">
    <property type="protein sequence ID" value="AOT73167.1"/>
    <property type="molecule type" value="Genomic_DNA"/>
</dbReference>
<feature type="transmembrane region" description="Helical" evidence="1">
    <location>
        <begin position="42"/>
        <end position="60"/>
    </location>
</feature>